<evidence type="ECO:0000313" key="5">
    <source>
        <dbReference type="EMBL" id="OSC96751.1"/>
    </source>
</evidence>
<feature type="repeat" description="WD" evidence="3">
    <location>
        <begin position="1120"/>
        <end position="1161"/>
    </location>
</feature>
<dbReference type="InterPro" id="IPR011047">
    <property type="entry name" value="Quinoprotein_ADH-like_sf"/>
</dbReference>
<accession>A0A1Y2IA09</accession>
<dbReference type="SUPFAM" id="SSF82171">
    <property type="entry name" value="DPP6 N-terminal domain-like"/>
    <property type="match status" value="1"/>
</dbReference>
<proteinExistence type="predicted"/>
<dbReference type="PRINTS" id="PR00320">
    <property type="entry name" value="GPROTEINBRPT"/>
</dbReference>
<feature type="repeat" description="WD" evidence="3">
    <location>
        <begin position="855"/>
        <end position="896"/>
    </location>
</feature>
<dbReference type="InterPro" id="IPR027417">
    <property type="entry name" value="P-loop_NTPase"/>
</dbReference>
<dbReference type="Pfam" id="PF24883">
    <property type="entry name" value="NPHP3_N"/>
    <property type="match status" value="1"/>
</dbReference>
<keyword evidence="1 3" id="KW-0853">WD repeat</keyword>
<protein>
    <submittedName>
        <fullName evidence="5">WD40 repeat-like protein</fullName>
    </submittedName>
</protein>
<dbReference type="InterPro" id="IPR056884">
    <property type="entry name" value="NPHP3-like_N"/>
</dbReference>
<organism evidence="5 6">
    <name type="scientific">Trametes coccinea (strain BRFM310)</name>
    <name type="common">Pycnoporus coccineus</name>
    <dbReference type="NCBI Taxonomy" id="1353009"/>
    <lineage>
        <taxon>Eukaryota</taxon>
        <taxon>Fungi</taxon>
        <taxon>Dikarya</taxon>
        <taxon>Basidiomycota</taxon>
        <taxon>Agaricomycotina</taxon>
        <taxon>Agaricomycetes</taxon>
        <taxon>Polyporales</taxon>
        <taxon>Polyporaceae</taxon>
        <taxon>Trametes</taxon>
    </lineage>
</organism>
<dbReference type="PANTHER" id="PTHR22847">
    <property type="entry name" value="WD40 REPEAT PROTEIN"/>
    <property type="match status" value="1"/>
</dbReference>
<evidence type="ECO:0000313" key="6">
    <source>
        <dbReference type="Proteomes" id="UP000193067"/>
    </source>
</evidence>
<dbReference type="Gene3D" id="3.40.50.300">
    <property type="entry name" value="P-loop containing nucleotide triphosphate hydrolases"/>
    <property type="match status" value="1"/>
</dbReference>
<dbReference type="GO" id="GO:0048188">
    <property type="term" value="C:Set1C/COMPASS complex"/>
    <property type="evidence" value="ECO:0007669"/>
    <property type="project" value="TreeGrafter"/>
</dbReference>
<evidence type="ECO:0000256" key="3">
    <source>
        <dbReference type="PROSITE-ProRule" id="PRU00221"/>
    </source>
</evidence>
<evidence type="ECO:0000259" key="4">
    <source>
        <dbReference type="Pfam" id="PF24883"/>
    </source>
</evidence>
<dbReference type="PANTHER" id="PTHR22847:SF637">
    <property type="entry name" value="WD REPEAT DOMAIN 5B"/>
    <property type="match status" value="1"/>
</dbReference>
<evidence type="ECO:0000256" key="2">
    <source>
        <dbReference type="ARBA" id="ARBA00022737"/>
    </source>
</evidence>
<feature type="repeat" description="WD" evidence="3">
    <location>
        <begin position="732"/>
        <end position="773"/>
    </location>
</feature>
<dbReference type="Gene3D" id="2.130.10.10">
    <property type="entry name" value="YVTN repeat-like/Quinoprotein amine dehydrogenase"/>
    <property type="match status" value="4"/>
</dbReference>
<dbReference type="Proteomes" id="UP000193067">
    <property type="component" value="Unassembled WGS sequence"/>
</dbReference>
<dbReference type="SMART" id="SM00320">
    <property type="entry name" value="WD40"/>
    <property type="match status" value="10"/>
</dbReference>
<dbReference type="SUPFAM" id="SSF50998">
    <property type="entry name" value="Quinoprotein alcohol dehydrogenase-like"/>
    <property type="match status" value="1"/>
</dbReference>
<feature type="domain" description="Nephrocystin 3-like N-terminal" evidence="4">
    <location>
        <begin position="126"/>
        <end position="276"/>
    </location>
</feature>
<evidence type="ECO:0000256" key="1">
    <source>
        <dbReference type="ARBA" id="ARBA00022574"/>
    </source>
</evidence>
<dbReference type="PROSITE" id="PS50082">
    <property type="entry name" value="WD_REPEATS_2"/>
    <property type="match status" value="5"/>
</dbReference>
<dbReference type="Pfam" id="PF00400">
    <property type="entry name" value="WD40"/>
    <property type="match status" value="7"/>
</dbReference>
<dbReference type="CDD" id="cd00200">
    <property type="entry name" value="WD40"/>
    <property type="match status" value="1"/>
</dbReference>
<name>A0A1Y2IA09_TRAC3</name>
<reference evidence="5 6" key="1">
    <citation type="journal article" date="2015" name="Biotechnol. Biofuels">
        <title>Enhanced degradation of softwood versus hardwood by the white-rot fungus Pycnoporus coccineus.</title>
        <authorList>
            <person name="Couturier M."/>
            <person name="Navarro D."/>
            <person name="Chevret D."/>
            <person name="Henrissat B."/>
            <person name="Piumi F."/>
            <person name="Ruiz-Duenas F.J."/>
            <person name="Martinez A.T."/>
            <person name="Grigoriev I.V."/>
            <person name="Riley R."/>
            <person name="Lipzen A."/>
            <person name="Berrin J.G."/>
            <person name="Master E.R."/>
            <person name="Rosso M.N."/>
        </authorList>
    </citation>
    <scope>NUCLEOTIDE SEQUENCE [LARGE SCALE GENOMIC DNA]</scope>
    <source>
        <strain evidence="5 6">BRFM310</strain>
    </source>
</reference>
<dbReference type="PROSITE" id="PS50294">
    <property type="entry name" value="WD_REPEATS_REGION"/>
    <property type="match status" value="3"/>
</dbReference>
<dbReference type="EMBL" id="KZ084167">
    <property type="protein sequence ID" value="OSC96751.1"/>
    <property type="molecule type" value="Genomic_DNA"/>
</dbReference>
<dbReference type="InterPro" id="IPR001680">
    <property type="entry name" value="WD40_rpt"/>
</dbReference>
<sequence length="1410" mass="155203">MEGKIEECVKTVSWLIQCLVVEGTIAVELAVHNVAEDTRQGFVQMTSRFDKVDEELEGVRQDISLLGTNAIPGLRYAPNARFDYARSGRSECDPETRREVLASIWSWLLPDDPRLKTLPDPLFTVPQEHSMLWVKAMAGSGKTTLAQTIADWSFEAKILGAGFFCGRDGARSDVLRIVQNIASELAAHSSDFHEALCAAAKANPHIQTAHVPQQLKTLVVEPLGVATARGSFPKNLVVIVDGLDECDDDNAISVFLHALSAHSAALSPLKFIILSRPVENITRGYQVLNELKKQTFEFALDGIPEAIARRDISAFLRNRLGEIKGRRLEAGFTCSPDWPSQDDFDSLVSLADSLFIFAATAIRFIEDPAVSDPESQLASLLASVKGTTISRASTSPYWQLDALYLEALRKAFPSLSASLRSRVKLILGTLALAEEQLSPAGYEALLCLRPGTAREILNKLQSIFYVPSVGEEPKPTRFLHLSFPDFIIDPSRCQSPDFLVHPSLQHTVIAQRCLETMMSLEQNMCKIDWSYDHLLNAEIPGITEKIAQCLSPALVYACKYWSRHLSRGELGKDLLGALEDFCNAHLLHWLEALSLLGCVEMALDALRSAQLYLKQHSSPATRIPELLYDCECMVRTFQLPISASFFQVYKSALVFSPRDSPLRRLHSGQVPRTVTVRMGTAASWKLVSSIAPRGVTSALAFSPNEQLLATGLVADGSIQLWDTRTATELHVFQHHNASIRSLSFSPSGKEILSCSGDGMVALWDVVSGACLGNWKRHSEEATGVAWSPDGAFAASGAADGTVALWSVASPEQPMTLDHGHKVWAIAFACDGSLLSASQDGSCKIWNTQSLTVARVLEHSSPVRAVAVSPDDRLVACGLETGEIVLWQNTDGQRLRSLPAIIPRWIPGVTYNSPIIATTFLSASRLAAGSDIFACTLWDVDKAEILNVLAGQSNNAVAFSSSGALIARTSGPSAVTVEQWPTFRPGEMELILSMVLPTPTGAKDRSLAALCAKARGPRPRSVTEVIKAMDAQSSGFQQHVQDASLSPDERRIFVTAPQGIYVLDASSGDCLRTIHYDSSVHKVVASSRTAEPRTAELFVTAEANDTFYVWNASTGQTVRKLVGHSEVVIAVLFTHDEHQVVSASWDGTIRRWDLRVNHRSRHLGEGEETSESSDYEVLFRNDGQIWALAVSSDGRWMLSASLDRSPPDTSSAELLAKPSRRPMRVNETFSTLRLHDKSGRVVWMEHHTYGFTALAFSHDGTRGLAATVRNNIFLYDFSQLLRRDPNQAIPSPAVQEYMLTSASRLLLRQISFTPDRRGIITDRSYTPLPPDLVQPLLESDQRPAPSATRFIDDQGWLWRIVAYSSPRRLCWLPFTFRPVDTPWLNTWSVSGDIIAYKTADYRLLVLDMSSC</sequence>
<gene>
    <name evidence="5" type="ORF">PYCCODRAFT_1472369</name>
</gene>
<keyword evidence="6" id="KW-1185">Reference proteome</keyword>
<dbReference type="GO" id="GO:0042393">
    <property type="term" value="F:histone binding"/>
    <property type="evidence" value="ECO:0007669"/>
    <property type="project" value="TreeGrafter"/>
</dbReference>
<keyword evidence="2" id="KW-0677">Repeat</keyword>
<dbReference type="SUPFAM" id="SSF52540">
    <property type="entry name" value="P-loop containing nucleoside triphosphate hydrolases"/>
    <property type="match status" value="1"/>
</dbReference>
<dbReference type="STRING" id="1353009.A0A1Y2IA09"/>
<dbReference type="InterPro" id="IPR019775">
    <property type="entry name" value="WD40_repeat_CS"/>
</dbReference>
<dbReference type="InterPro" id="IPR020472">
    <property type="entry name" value="WD40_PAC1"/>
</dbReference>
<dbReference type="PROSITE" id="PS00678">
    <property type="entry name" value="WD_REPEATS_1"/>
    <property type="match status" value="1"/>
</dbReference>
<dbReference type="OrthoDB" id="2747766at2759"/>
<dbReference type="InterPro" id="IPR015943">
    <property type="entry name" value="WD40/YVTN_repeat-like_dom_sf"/>
</dbReference>
<feature type="repeat" description="WD" evidence="3">
    <location>
        <begin position="815"/>
        <end position="855"/>
    </location>
</feature>
<feature type="repeat" description="WD" evidence="3">
    <location>
        <begin position="774"/>
        <end position="815"/>
    </location>
</feature>